<dbReference type="Pfam" id="PF13358">
    <property type="entry name" value="DDE_3"/>
    <property type="match status" value="1"/>
</dbReference>
<dbReference type="AlphaFoldDB" id="A0AA88KLJ2"/>
<dbReference type="EMBL" id="PYSW02000030">
    <property type="protein sequence ID" value="KAG2378974.1"/>
    <property type="molecule type" value="Genomic_DNA"/>
</dbReference>
<dbReference type="InterPro" id="IPR038717">
    <property type="entry name" value="Tc1-like_DDE_dom"/>
</dbReference>
<reference evidence="2 3" key="1">
    <citation type="journal article" date="2018" name="BMC Genomics">
        <title>The genome of Naegleria lovaniensis, the basis for a comparative approach to unravel pathogenicity factors of the human pathogenic amoeba N. fowleri.</title>
        <authorList>
            <person name="Liechti N."/>
            <person name="Schurch N."/>
            <person name="Bruggmann R."/>
            <person name="Wittwer M."/>
        </authorList>
    </citation>
    <scope>NUCLEOTIDE SEQUENCE [LARGE SCALE GENOMIC DNA]</scope>
    <source>
        <strain evidence="2 3">ATCC 30569</strain>
    </source>
</reference>
<dbReference type="SUPFAM" id="SSF46689">
    <property type="entry name" value="Homeodomain-like"/>
    <property type="match status" value="1"/>
</dbReference>
<dbReference type="InterPro" id="IPR036397">
    <property type="entry name" value="RNaseH_sf"/>
</dbReference>
<name>A0AA88KLJ2_NAELO</name>
<dbReference type="InterPro" id="IPR036388">
    <property type="entry name" value="WH-like_DNA-bd_sf"/>
</dbReference>
<gene>
    <name evidence="2" type="ORF">C9374_007612</name>
</gene>
<evidence type="ECO:0000313" key="3">
    <source>
        <dbReference type="Proteomes" id="UP000816034"/>
    </source>
</evidence>
<keyword evidence="3" id="KW-1185">Reference proteome</keyword>
<organism evidence="2 3">
    <name type="scientific">Naegleria lovaniensis</name>
    <name type="common">Amoeba</name>
    <dbReference type="NCBI Taxonomy" id="51637"/>
    <lineage>
        <taxon>Eukaryota</taxon>
        <taxon>Discoba</taxon>
        <taxon>Heterolobosea</taxon>
        <taxon>Tetramitia</taxon>
        <taxon>Eutetramitia</taxon>
        <taxon>Vahlkampfiidae</taxon>
        <taxon>Naegleria</taxon>
    </lineage>
</organism>
<dbReference type="GeneID" id="68100066"/>
<dbReference type="InterPro" id="IPR009057">
    <property type="entry name" value="Homeodomain-like_sf"/>
</dbReference>
<proteinExistence type="predicted"/>
<accession>A0AA88KLJ2</accession>
<dbReference type="Gene3D" id="3.30.420.10">
    <property type="entry name" value="Ribonuclease H-like superfamily/Ribonuclease H"/>
    <property type="match status" value="1"/>
</dbReference>
<dbReference type="Proteomes" id="UP000816034">
    <property type="component" value="Unassembled WGS sequence"/>
</dbReference>
<comment type="caution">
    <text evidence="2">The sequence shown here is derived from an EMBL/GenBank/DDBJ whole genome shotgun (WGS) entry which is preliminary data.</text>
</comment>
<evidence type="ECO:0000259" key="1">
    <source>
        <dbReference type="Pfam" id="PF13358"/>
    </source>
</evidence>
<sequence length="368" mass="42518">MPRTFVNKPKQVRKPRPPYKITSNDDRMQIIAAYEDGEDSAEWQRTAINLNINIETARSIINKWKKTGQTKAETRKGRTHVITGRKADLVLALCAEKPTATLEYYQDALEREFPDDDPPSLSTINNFLDGKYVTLMKQVTPLPAMTNSEEVIEERKEFALWFEEANLQKNLVSFDEFSFHSLSKRSRGSNFQGERDVLRLPCARTQTLNIVIAMSRQFGVMNWRFKKGIKTAQWIIDFIKETSELYKDQPLCYVGNNSNVHDFEKIEKAIECYGHTVHALPRYSPQLNPVENAINVLKCEIKKELEQEQEEIEATKDAPQGTKQSKRMEILQQAAEHALESLTEDHVQRFHDNSASYIQMAKRGQEFE</sequence>
<feature type="domain" description="Tc1-like transposase DDE" evidence="1">
    <location>
        <begin position="171"/>
        <end position="310"/>
    </location>
</feature>
<dbReference type="RefSeq" id="XP_044546236.1">
    <property type="nucleotide sequence ID" value="XM_044697597.1"/>
</dbReference>
<dbReference type="Gene3D" id="1.10.10.10">
    <property type="entry name" value="Winged helix-like DNA-binding domain superfamily/Winged helix DNA-binding domain"/>
    <property type="match status" value="1"/>
</dbReference>
<evidence type="ECO:0000313" key="2">
    <source>
        <dbReference type="EMBL" id="KAG2378974.1"/>
    </source>
</evidence>
<protein>
    <recommendedName>
        <fullName evidence="1">Tc1-like transposase DDE domain-containing protein</fullName>
    </recommendedName>
</protein>
<dbReference type="GO" id="GO:0003676">
    <property type="term" value="F:nucleic acid binding"/>
    <property type="evidence" value="ECO:0007669"/>
    <property type="project" value="InterPro"/>
</dbReference>